<protein>
    <submittedName>
        <fullName evidence="2">Uncharacterized protein</fullName>
    </submittedName>
</protein>
<dbReference type="EMBL" id="ABIY02000076">
    <property type="protein sequence ID" value="EDV01497.1"/>
    <property type="molecule type" value="Genomic_DNA"/>
</dbReference>
<evidence type="ECO:0000313" key="3">
    <source>
        <dbReference type="Proteomes" id="UP000003146"/>
    </source>
</evidence>
<organism evidence="2 3">
    <name type="scientific">Phocaeicola coprocola DSM 17136</name>
    <dbReference type="NCBI Taxonomy" id="470145"/>
    <lineage>
        <taxon>Bacteria</taxon>
        <taxon>Pseudomonadati</taxon>
        <taxon>Bacteroidota</taxon>
        <taxon>Bacteroidia</taxon>
        <taxon>Bacteroidales</taxon>
        <taxon>Bacteroidaceae</taxon>
        <taxon>Phocaeicola</taxon>
    </lineage>
</organism>
<reference evidence="2 3" key="2">
    <citation type="submission" date="2008-04" db="EMBL/GenBank/DDBJ databases">
        <authorList>
            <person name="Fulton L."/>
            <person name="Clifton S."/>
            <person name="Fulton B."/>
            <person name="Xu J."/>
            <person name="Minx P."/>
            <person name="Pepin K.H."/>
            <person name="Johnson M."/>
            <person name="Thiruvilangam P."/>
            <person name="Bhonagiri V."/>
            <person name="Nash W.E."/>
            <person name="Mardis E.R."/>
            <person name="Wilson R.K."/>
        </authorList>
    </citation>
    <scope>NUCLEOTIDE SEQUENCE [LARGE SCALE GENOMIC DNA]</scope>
    <source>
        <strain evidence="2 3">DSM 17136</strain>
    </source>
</reference>
<dbReference type="AlphaFoldDB" id="B3JHS7"/>
<accession>B3JHS7</accession>
<dbReference type="Proteomes" id="UP000003146">
    <property type="component" value="Unassembled WGS sequence"/>
</dbReference>
<evidence type="ECO:0000256" key="1">
    <source>
        <dbReference type="SAM" id="Phobius"/>
    </source>
</evidence>
<keyword evidence="1" id="KW-0472">Membrane</keyword>
<keyword evidence="1" id="KW-1133">Transmembrane helix</keyword>
<name>B3JHS7_9BACT</name>
<comment type="caution">
    <text evidence="2">The sequence shown here is derived from an EMBL/GenBank/DDBJ whole genome shotgun (WGS) entry which is preliminary data.</text>
</comment>
<gene>
    <name evidence="2" type="ORF">BACCOP_01440</name>
</gene>
<sequence length="44" mass="5180">MIYAAWSFLKITAAKLLILSVTIYYQIVKSNKFYYLFTLLRLSA</sequence>
<evidence type="ECO:0000313" key="2">
    <source>
        <dbReference type="EMBL" id="EDV01497.1"/>
    </source>
</evidence>
<feature type="transmembrane region" description="Helical" evidence="1">
    <location>
        <begin position="6"/>
        <end position="25"/>
    </location>
</feature>
<dbReference type="HOGENOM" id="CLU_3212264_0_0_10"/>
<reference evidence="2 3" key="1">
    <citation type="submission" date="2008-04" db="EMBL/GenBank/DDBJ databases">
        <title>Draft genome sequence of Bacteroides coprocola (DSM 17136).</title>
        <authorList>
            <person name="Sudarsanam P."/>
            <person name="Ley R."/>
            <person name="Guruge J."/>
            <person name="Turnbaugh P.J."/>
            <person name="Mahowald M."/>
            <person name="Liep D."/>
            <person name="Gordon J."/>
        </authorList>
    </citation>
    <scope>NUCLEOTIDE SEQUENCE [LARGE SCALE GENOMIC DNA]</scope>
    <source>
        <strain evidence="2 3">DSM 17136</strain>
    </source>
</reference>
<keyword evidence="1" id="KW-0812">Transmembrane</keyword>
<proteinExistence type="predicted"/>